<comment type="caution">
    <text evidence="2">The sequence shown here is derived from an EMBL/GenBank/DDBJ whole genome shotgun (WGS) entry which is preliminary data.</text>
</comment>
<dbReference type="Pfam" id="PF24996">
    <property type="entry name" value="NANM"/>
    <property type="match status" value="2"/>
</dbReference>
<sequence>MRRYAFQFGLLLWLTIPTMAQPPVTVTELPQLPPVSGKANPGVAGAFAGVSNGVLLLAGGANFPVGYPWQGGQKVWHKTIYALALTDPDASWQLIGTLGQPRGYGASVVWRQTLIGIGGNDTKRPFADVFTLTYDPATAKLVTGTLPALPLALANLAAAVSGDQLYVFGGESERGTEKSLYALNLLNPAGGWQKRADFPGPARAYTALAATAGPQGAMLCVAGGRQTIGGQTTVYSGLYAYSIAQNQWHRLPDLPKALSAHGAVAAGPHTVLIVGGDSGERLRQIEARTNRLTTLPAGRKRDSLTMARNDLQINHPGFERTIWAYDTRQRTWSTVTTLPFATPVTTPLVRWKNAIILPSGEVSPGIRTPACRILTLQHLP</sequence>
<dbReference type="SUPFAM" id="SSF117281">
    <property type="entry name" value="Kelch motif"/>
    <property type="match status" value="1"/>
</dbReference>
<keyword evidence="1" id="KW-0732">Signal</keyword>
<keyword evidence="3" id="KW-1185">Reference proteome</keyword>
<dbReference type="PANTHER" id="PTHR45632">
    <property type="entry name" value="LD33804P"/>
    <property type="match status" value="1"/>
</dbReference>
<dbReference type="Gene3D" id="2.120.10.80">
    <property type="entry name" value="Kelch-type beta propeller"/>
    <property type="match status" value="1"/>
</dbReference>
<proteinExistence type="predicted"/>
<dbReference type="InterPro" id="IPR015915">
    <property type="entry name" value="Kelch-typ_b-propeller"/>
</dbReference>
<evidence type="ECO:0008006" key="4">
    <source>
        <dbReference type="Google" id="ProtNLM"/>
    </source>
</evidence>
<dbReference type="Proteomes" id="UP001501175">
    <property type="component" value="Unassembled WGS sequence"/>
</dbReference>
<evidence type="ECO:0000256" key="1">
    <source>
        <dbReference type="SAM" id="SignalP"/>
    </source>
</evidence>
<accession>A0ABP8MM97</accession>
<organism evidence="2 3">
    <name type="scientific">Nibrella saemangeumensis</name>
    <dbReference type="NCBI Taxonomy" id="1084526"/>
    <lineage>
        <taxon>Bacteria</taxon>
        <taxon>Pseudomonadati</taxon>
        <taxon>Bacteroidota</taxon>
        <taxon>Cytophagia</taxon>
        <taxon>Cytophagales</taxon>
        <taxon>Spirosomataceae</taxon>
        <taxon>Nibrella</taxon>
    </lineage>
</organism>
<dbReference type="RefSeq" id="WP_345242512.1">
    <property type="nucleotide sequence ID" value="NZ_BAABHD010000022.1"/>
</dbReference>
<dbReference type="InterPro" id="IPR056734">
    <property type="entry name" value="NANM"/>
</dbReference>
<dbReference type="EMBL" id="BAABHD010000022">
    <property type="protein sequence ID" value="GAA4452848.1"/>
    <property type="molecule type" value="Genomic_DNA"/>
</dbReference>
<feature type="chain" id="PRO_5046734630" description="Galactose oxidase" evidence="1">
    <location>
        <begin position="21"/>
        <end position="380"/>
    </location>
</feature>
<feature type="signal peptide" evidence="1">
    <location>
        <begin position="1"/>
        <end position="20"/>
    </location>
</feature>
<name>A0ABP8MM97_9BACT</name>
<protein>
    <recommendedName>
        <fullName evidence="4">Galactose oxidase</fullName>
    </recommendedName>
</protein>
<evidence type="ECO:0000313" key="3">
    <source>
        <dbReference type="Proteomes" id="UP001501175"/>
    </source>
</evidence>
<reference evidence="3" key="1">
    <citation type="journal article" date="2019" name="Int. J. Syst. Evol. Microbiol.">
        <title>The Global Catalogue of Microorganisms (GCM) 10K type strain sequencing project: providing services to taxonomists for standard genome sequencing and annotation.</title>
        <authorList>
            <consortium name="The Broad Institute Genomics Platform"/>
            <consortium name="The Broad Institute Genome Sequencing Center for Infectious Disease"/>
            <person name="Wu L."/>
            <person name="Ma J."/>
        </authorList>
    </citation>
    <scope>NUCLEOTIDE SEQUENCE [LARGE SCALE GENOMIC DNA]</scope>
    <source>
        <strain evidence="3">JCM 17927</strain>
    </source>
</reference>
<evidence type="ECO:0000313" key="2">
    <source>
        <dbReference type="EMBL" id="GAA4452848.1"/>
    </source>
</evidence>
<gene>
    <name evidence="2" type="ORF">GCM10023189_16910</name>
</gene>